<evidence type="ECO:0000256" key="1">
    <source>
        <dbReference type="ARBA" id="ARBA00011073"/>
    </source>
</evidence>
<dbReference type="Gene3D" id="3.40.50.200">
    <property type="entry name" value="Peptidase S8/S53 domain"/>
    <property type="match status" value="2"/>
</dbReference>
<evidence type="ECO:0000256" key="3">
    <source>
        <dbReference type="ARBA" id="ARBA00022525"/>
    </source>
</evidence>
<dbReference type="InterPro" id="IPR000209">
    <property type="entry name" value="Peptidase_S8/S53_dom"/>
</dbReference>
<sequence length="1105" mass="120899">MASFRRWQLLAPAFFLSLGLLYAWSIFSHISIQTSRPLPSAGQSHIKNHHKILAPLQRSPSHLHRRGPRSDFSQSTGLSVGAMKKVHLPPNAGNVFEDQWKSRKFLVELSAPAVEFGGSVETIKKQQEVFIKYIQGQNNTGEVTHQFSRTLNLIEVTVNNPTDLIVIRSAPGVVYVWEPFPVSEIVPASVQVKPDSSISSIMVDGITGVKYDIGNQSFTGKGVKIGIIDSGIDYTHPAFGGKMGAGMRVTHGYNFLNNSTDPMDNCHGHGTHVAGLISSNDPNVTAVAPGATLGIYRVVDCDRSIPVTTGNLIAAMEMAADDGMDIINLSIGGTTGWSEHPLARKTSWLVNVRNITVVASAGNDGVEGMWQTSVMSLGKGVISACSFDAGSYISNYFTVLDDSYEYNFMLWGMDYSMDQLPSLIDGREIHVLYQNSNIDYYYGCQYPPEAKGKFVVVIETRCSVREKAQAAEAAGVAGILLASTLAGMPAMSASDLTDTTVLPVPVLGISTRSGSRLLKRFQDGKSTLMTFRKEAKEYKYQGGTAPSYFSSWGLDPELFVKPSVCGPGRYVYSTYPLALSSYATISGTSQAAPFITGAMALVLERSRSLKRPMSIEHQHAMIQNYGMPKNASFHYMEGKYFPLASVVKQGSGILRVAKVTEGQAVVVPSSFSFNDTVHARHLGEWEFGEDLEIFSYSDTPLRYSLDHVPAQTLSAKMNSLTSSPEPTNYFAEVITNTTQVIVPPWGSVKVRVLGKRPSFLANNGTWLYSGYVRFRPMDMDPATSKSHTLNIPYSGYVGDLSSMDQMDPSTEVLPAIFQYQEAQIVLFNKTSLASRSFTFGPEEDPVGIGFRLVFPAKLVMVEILGEGRTVNHGWIPQGYQRWLSRNNNGTSSAMHVLQWSGTKMSTTEADSIGSDDPAIANRFEGLDTIQGNDANANITQGKDMVLMNSRNEELVPDGVYELKLSVLRPFRKMDTLNPDDFHIWYSPPIRVARGTNSVRLEPQDPPGNQTKNTLDTMGQDLEMNHSSTKIALSFNKAVVQNISSEIHLNEQNVTKEVPPVGNERQNESVLILSDDDETGKEALEETTVGAVMRGGEVSSAPTSPP</sequence>
<proteinExistence type="inferred from homology"/>
<evidence type="ECO:0000256" key="6">
    <source>
        <dbReference type="ARBA" id="ARBA00022801"/>
    </source>
</evidence>
<keyword evidence="2" id="KW-0134">Cell wall</keyword>
<dbReference type="SUPFAM" id="SSF52743">
    <property type="entry name" value="Subtilisin-like"/>
    <property type="match status" value="1"/>
</dbReference>
<dbReference type="PROSITE" id="PS00137">
    <property type="entry name" value="SUBTILASE_HIS"/>
    <property type="match status" value="1"/>
</dbReference>
<dbReference type="InterPro" id="IPR050131">
    <property type="entry name" value="Peptidase_S8_subtilisin-like"/>
</dbReference>
<dbReference type="GO" id="GO:0004252">
    <property type="term" value="F:serine-type endopeptidase activity"/>
    <property type="evidence" value="ECO:0007669"/>
    <property type="project" value="UniProtKB-UniRule"/>
</dbReference>
<evidence type="ECO:0008006" key="15">
    <source>
        <dbReference type="Google" id="ProtNLM"/>
    </source>
</evidence>
<dbReference type="OrthoDB" id="10256524at2759"/>
<accession>A0A4P9Y3Z7</accession>
<evidence type="ECO:0000256" key="8">
    <source>
        <dbReference type="PIRSR" id="PIRSR615500-1"/>
    </source>
</evidence>
<dbReference type="PANTHER" id="PTHR43806:SF66">
    <property type="entry name" value="SERIN ENDOPEPTIDASE"/>
    <property type="match status" value="1"/>
</dbReference>
<keyword evidence="3" id="KW-0964">Secreted</keyword>
<evidence type="ECO:0000259" key="12">
    <source>
        <dbReference type="Pfam" id="PF02225"/>
    </source>
</evidence>
<dbReference type="Gene3D" id="3.50.30.30">
    <property type="match status" value="1"/>
</dbReference>
<dbReference type="Pfam" id="PF02225">
    <property type="entry name" value="PA"/>
    <property type="match status" value="1"/>
</dbReference>
<evidence type="ECO:0000256" key="4">
    <source>
        <dbReference type="ARBA" id="ARBA00022670"/>
    </source>
</evidence>
<gene>
    <name evidence="13" type="ORF">BJ684DRAFT_19970</name>
</gene>
<keyword evidence="5" id="KW-0732">Signal</keyword>
<dbReference type="AlphaFoldDB" id="A0A4P9Y3Z7"/>
<evidence type="ECO:0000256" key="9">
    <source>
        <dbReference type="PROSITE-ProRule" id="PRU01240"/>
    </source>
</evidence>
<dbReference type="Proteomes" id="UP000267251">
    <property type="component" value="Unassembled WGS sequence"/>
</dbReference>
<dbReference type="PROSITE" id="PS00136">
    <property type="entry name" value="SUBTILASE_ASP"/>
    <property type="match status" value="1"/>
</dbReference>
<keyword evidence="7 9" id="KW-0720">Serine protease</keyword>
<dbReference type="GO" id="GO:0005615">
    <property type="term" value="C:extracellular space"/>
    <property type="evidence" value="ECO:0007669"/>
    <property type="project" value="TreeGrafter"/>
</dbReference>
<dbReference type="SUPFAM" id="SSF52025">
    <property type="entry name" value="PA domain"/>
    <property type="match status" value="1"/>
</dbReference>
<evidence type="ECO:0000313" key="13">
    <source>
        <dbReference type="EMBL" id="RKP13553.1"/>
    </source>
</evidence>
<feature type="domain" description="PA" evidence="12">
    <location>
        <begin position="443"/>
        <end position="517"/>
    </location>
</feature>
<dbReference type="Pfam" id="PF00082">
    <property type="entry name" value="Peptidase_S8"/>
    <property type="match status" value="1"/>
</dbReference>
<feature type="active site" description="Charge relay system" evidence="8 9">
    <location>
        <position position="589"/>
    </location>
</feature>
<protein>
    <recommendedName>
        <fullName evidence="15">Peptidase S8/S53 domain-containing protein</fullName>
    </recommendedName>
</protein>
<dbReference type="PROSITE" id="PS51892">
    <property type="entry name" value="SUBTILASE"/>
    <property type="match status" value="1"/>
</dbReference>
<dbReference type="InterPro" id="IPR022398">
    <property type="entry name" value="Peptidase_S8_His-AS"/>
</dbReference>
<feature type="domain" description="Peptidase S8/S53" evidence="11">
    <location>
        <begin position="220"/>
        <end position="613"/>
    </location>
</feature>
<dbReference type="InterPro" id="IPR046450">
    <property type="entry name" value="PA_dom_sf"/>
</dbReference>
<keyword evidence="14" id="KW-1185">Reference proteome</keyword>
<keyword evidence="4 9" id="KW-0645">Protease</keyword>
<dbReference type="InterPro" id="IPR023828">
    <property type="entry name" value="Peptidase_S8_Ser-AS"/>
</dbReference>
<comment type="similarity">
    <text evidence="1 9 10">Belongs to the peptidase S8 family.</text>
</comment>
<dbReference type="InterPro" id="IPR036852">
    <property type="entry name" value="Peptidase_S8/S53_dom_sf"/>
</dbReference>
<evidence type="ECO:0000313" key="14">
    <source>
        <dbReference type="Proteomes" id="UP000267251"/>
    </source>
</evidence>
<dbReference type="PRINTS" id="PR00723">
    <property type="entry name" value="SUBTILISIN"/>
</dbReference>
<evidence type="ECO:0000256" key="10">
    <source>
        <dbReference type="RuleBase" id="RU003355"/>
    </source>
</evidence>
<dbReference type="PROSITE" id="PS00138">
    <property type="entry name" value="SUBTILASE_SER"/>
    <property type="match status" value="1"/>
</dbReference>
<dbReference type="GO" id="GO:0006508">
    <property type="term" value="P:proteolysis"/>
    <property type="evidence" value="ECO:0007669"/>
    <property type="project" value="UniProtKB-KW"/>
</dbReference>
<dbReference type="InterPro" id="IPR023827">
    <property type="entry name" value="Peptidase_S8_Asp-AS"/>
</dbReference>
<dbReference type="InterPro" id="IPR015500">
    <property type="entry name" value="Peptidase_S8_subtilisin-rel"/>
</dbReference>
<reference evidence="14" key="1">
    <citation type="journal article" date="2018" name="Nat. Microbiol.">
        <title>Leveraging single-cell genomics to expand the fungal tree of life.</title>
        <authorList>
            <person name="Ahrendt S.R."/>
            <person name="Quandt C.A."/>
            <person name="Ciobanu D."/>
            <person name="Clum A."/>
            <person name="Salamov A."/>
            <person name="Andreopoulos B."/>
            <person name="Cheng J.F."/>
            <person name="Woyke T."/>
            <person name="Pelin A."/>
            <person name="Henrissat B."/>
            <person name="Reynolds N.K."/>
            <person name="Benny G.L."/>
            <person name="Smith M.E."/>
            <person name="James T.Y."/>
            <person name="Grigoriev I.V."/>
        </authorList>
    </citation>
    <scope>NUCLEOTIDE SEQUENCE [LARGE SCALE GENOMIC DNA]</scope>
</reference>
<evidence type="ECO:0000256" key="2">
    <source>
        <dbReference type="ARBA" id="ARBA00022512"/>
    </source>
</evidence>
<keyword evidence="6 9" id="KW-0378">Hydrolase</keyword>
<name>A0A4P9Y3Z7_9FUNG</name>
<feature type="active site" description="Charge relay system" evidence="8 9">
    <location>
        <position position="269"/>
    </location>
</feature>
<dbReference type="EMBL" id="KZ987993">
    <property type="protein sequence ID" value="RKP13553.1"/>
    <property type="molecule type" value="Genomic_DNA"/>
</dbReference>
<dbReference type="PANTHER" id="PTHR43806">
    <property type="entry name" value="PEPTIDASE S8"/>
    <property type="match status" value="1"/>
</dbReference>
<feature type="active site" description="Charge relay system" evidence="8 9">
    <location>
        <position position="229"/>
    </location>
</feature>
<evidence type="ECO:0000256" key="5">
    <source>
        <dbReference type="ARBA" id="ARBA00022729"/>
    </source>
</evidence>
<evidence type="ECO:0000259" key="11">
    <source>
        <dbReference type="Pfam" id="PF00082"/>
    </source>
</evidence>
<organism evidence="13 14">
    <name type="scientific">Piptocephalis cylindrospora</name>
    <dbReference type="NCBI Taxonomy" id="1907219"/>
    <lineage>
        <taxon>Eukaryota</taxon>
        <taxon>Fungi</taxon>
        <taxon>Fungi incertae sedis</taxon>
        <taxon>Zoopagomycota</taxon>
        <taxon>Zoopagomycotina</taxon>
        <taxon>Zoopagomycetes</taxon>
        <taxon>Zoopagales</taxon>
        <taxon>Piptocephalidaceae</taxon>
        <taxon>Piptocephalis</taxon>
    </lineage>
</organism>
<dbReference type="InterPro" id="IPR003137">
    <property type="entry name" value="PA_domain"/>
</dbReference>
<evidence type="ECO:0000256" key="7">
    <source>
        <dbReference type="ARBA" id="ARBA00022825"/>
    </source>
</evidence>